<keyword evidence="2" id="KW-1185">Reference proteome</keyword>
<dbReference type="EMBL" id="CP000806">
    <property type="protein sequence ID" value="ACB51423.1"/>
    <property type="molecule type" value="Genomic_DNA"/>
</dbReference>
<accession>B1X1J4</accession>
<gene>
    <name evidence="1" type="ordered locus">cce_2073</name>
</gene>
<proteinExistence type="predicted"/>
<reference evidence="1 2" key="1">
    <citation type="journal article" date="2008" name="Proc. Natl. Acad. Sci. U.S.A.">
        <title>The genome of Cyanothece 51142, a unicellular diazotrophic cyanobacterium important in the marine nitrogen cycle.</title>
        <authorList>
            <person name="Welsh E.A."/>
            <person name="Liberton M."/>
            <person name="Stoeckel J."/>
            <person name="Loh T."/>
            <person name="Elvitigala T."/>
            <person name="Wang C."/>
            <person name="Wollam A."/>
            <person name="Fulton R.S."/>
            <person name="Clifton S.W."/>
            <person name="Jacobs J.M."/>
            <person name="Aurora R."/>
            <person name="Ghosh B.K."/>
            <person name="Sherman L.A."/>
            <person name="Smith R.D."/>
            <person name="Wilson R.K."/>
            <person name="Pakrasi H.B."/>
        </authorList>
    </citation>
    <scope>NUCLEOTIDE SEQUENCE [LARGE SCALE GENOMIC DNA]</scope>
    <source>
        <strain evidence="2">ATCC 51142 / BH68</strain>
    </source>
</reference>
<sequence length="190" mass="21531">MIMNNKKNFILFSVFGALLVIIITLINQATEGFLSQFPVINDNNKAIEVDKKETDLEMREEPTRPMNQHSMDNIATLISQSYQEQQTQISLSQYELNRPYTLTIKTSNQGTQLQGEIRLNGRSIQSLNQHQTVINLSPYLQVGKQMIEISGNYTPINDSIIIELKSQNSQTSQTTSGTGQLQQRLIINVE</sequence>
<dbReference type="STRING" id="43989.cce_2073"/>
<dbReference type="KEGG" id="cyt:cce_2073"/>
<dbReference type="Proteomes" id="UP000001203">
    <property type="component" value="Chromosome circular"/>
</dbReference>
<protein>
    <submittedName>
        <fullName evidence="1">Uncharacterized protein</fullName>
    </submittedName>
</protein>
<name>B1X1J4_CROS5</name>
<organism evidence="1 2">
    <name type="scientific">Crocosphaera subtropica (strain ATCC 51142 / BH68)</name>
    <name type="common">Cyanothece sp. (strain ATCC 51142)</name>
    <dbReference type="NCBI Taxonomy" id="43989"/>
    <lineage>
        <taxon>Bacteria</taxon>
        <taxon>Bacillati</taxon>
        <taxon>Cyanobacteriota</taxon>
        <taxon>Cyanophyceae</taxon>
        <taxon>Oscillatoriophycideae</taxon>
        <taxon>Chroococcales</taxon>
        <taxon>Aphanothecaceae</taxon>
        <taxon>Crocosphaera</taxon>
        <taxon>Crocosphaera subtropica</taxon>
    </lineage>
</organism>
<dbReference type="AlphaFoldDB" id="B1X1J4"/>
<dbReference type="eggNOG" id="ENOG503333U">
    <property type="taxonomic scope" value="Bacteria"/>
</dbReference>
<dbReference type="HOGENOM" id="CLU_1425851_0_0_3"/>
<evidence type="ECO:0000313" key="2">
    <source>
        <dbReference type="Proteomes" id="UP000001203"/>
    </source>
</evidence>
<evidence type="ECO:0000313" key="1">
    <source>
        <dbReference type="EMBL" id="ACB51423.1"/>
    </source>
</evidence>